<keyword evidence="10 11" id="KW-0998">Cell outer membrane</keyword>
<evidence type="ECO:0000256" key="9">
    <source>
        <dbReference type="ARBA" id="ARBA00023136"/>
    </source>
</evidence>
<comment type="similarity">
    <text evidence="11 12">Belongs to the TonB-dependent receptor family.</text>
</comment>
<evidence type="ECO:0000256" key="1">
    <source>
        <dbReference type="ARBA" id="ARBA00004571"/>
    </source>
</evidence>
<evidence type="ECO:0000256" key="10">
    <source>
        <dbReference type="ARBA" id="ARBA00023237"/>
    </source>
</evidence>
<evidence type="ECO:0000256" key="6">
    <source>
        <dbReference type="ARBA" id="ARBA00023004"/>
    </source>
</evidence>
<dbReference type="SUPFAM" id="SSF56935">
    <property type="entry name" value="Porins"/>
    <property type="match status" value="1"/>
</dbReference>
<feature type="signal peptide" evidence="13">
    <location>
        <begin position="1"/>
        <end position="37"/>
    </location>
</feature>
<evidence type="ECO:0000256" key="12">
    <source>
        <dbReference type="RuleBase" id="RU003357"/>
    </source>
</evidence>
<evidence type="ECO:0000256" key="3">
    <source>
        <dbReference type="ARBA" id="ARBA00022452"/>
    </source>
</evidence>
<accession>A0A432ZAH6</accession>
<keyword evidence="2 11" id="KW-0813">Transport</keyword>
<dbReference type="Proteomes" id="UP000287022">
    <property type="component" value="Unassembled WGS sequence"/>
</dbReference>
<dbReference type="GO" id="GO:0009279">
    <property type="term" value="C:cell outer membrane"/>
    <property type="evidence" value="ECO:0007669"/>
    <property type="project" value="UniProtKB-SubCell"/>
</dbReference>
<reference evidence="17" key="1">
    <citation type="journal article" date="2018" name="Front. Microbiol.">
        <title>Genome-Based Analysis Reveals the Taxonomy and Diversity of the Family Idiomarinaceae.</title>
        <authorList>
            <person name="Liu Y."/>
            <person name="Lai Q."/>
            <person name="Shao Z."/>
        </authorList>
    </citation>
    <scope>NUCLEOTIDE SEQUENCE [LARGE SCALE GENOMIC DNA]</scope>
    <source>
        <strain evidence="17">c121</strain>
    </source>
</reference>
<dbReference type="AlphaFoldDB" id="A0A432ZAH6"/>
<evidence type="ECO:0000256" key="5">
    <source>
        <dbReference type="ARBA" id="ARBA00022692"/>
    </source>
</evidence>
<dbReference type="Pfam" id="PF00593">
    <property type="entry name" value="TonB_dep_Rec_b-barrel"/>
    <property type="match status" value="1"/>
</dbReference>
<comment type="caution">
    <text evidence="16">The sequence shown here is derived from an EMBL/GenBank/DDBJ whole genome shotgun (WGS) entry which is preliminary data.</text>
</comment>
<feature type="chain" id="PRO_5019235767" evidence="13">
    <location>
        <begin position="38"/>
        <end position="794"/>
    </location>
</feature>
<keyword evidence="17" id="KW-1185">Reference proteome</keyword>
<evidence type="ECO:0000313" key="16">
    <source>
        <dbReference type="EMBL" id="RUO74945.1"/>
    </source>
</evidence>
<dbReference type="InterPro" id="IPR039426">
    <property type="entry name" value="TonB-dep_rcpt-like"/>
</dbReference>
<organism evidence="16 17">
    <name type="scientific">Pseudidiomarina sediminum</name>
    <dbReference type="NCBI Taxonomy" id="431675"/>
    <lineage>
        <taxon>Bacteria</taxon>
        <taxon>Pseudomonadati</taxon>
        <taxon>Pseudomonadota</taxon>
        <taxon>Gammaproteobacteria</taxon>
        <taxon>Alteromonadales</taxon>
        <taxon>Idiomarinaceae</taxon>
        <taxon>Pseudidiomarina</taxon>
    </lineage>
</organism>
<evidence type="ECO:0000313" key="17">
    <source>
        <dbReference type="Proteomes" id="UP000287022"/>
    </source>
</evidence>
<dbReference type="InterPro" id="IPR012910">
    <property type="entry name" value="Plug_dom"/>
</dbReference>
<dbReference type="Pfam" id="PF07715">
    <property type="entry name" value="Plug"/>
    <property type="match status" value="1"/>
</dbReference>
<evidence type="ECO:0000256" key="13">
    <source>
        <dbReference type="SAM" id="SignalP"/>
    </source>
</evidence>
<keyword evidence="3 11" id="KW-1134">Transmembrane beta strand</keyword>
<feature type="domain" description="TonB-dependent receptor plug" evidence="15">
    <location>
        <begin position="66"/>
        <end position="174"/>
    </location>
</feature>
<feature type="domain" description="TonB-dependent receptor-like beta-barrel" evidence="14">
    <location>
        <begin position="345"/>
        <end position="759"/>
    </location>
</feature>
<evidence type="ECO:0000256" key="7">
    <source>
        <dbReference type="ARBA" id="ARBA00023065"/>
    </source>
</evidence>
<dbReference type="PROSITE" id="PS52016">
    <property type="entry name" value="TONB_DEPENDENT_REC_3"/>
    <property type="match status" value="1"/>
</dbReference>
<evidence type="ECO:0000259" key="15">
    <source>
        <dbReference type="Pfam" id="PF07715"/>
    </source>
</evidence>
<keyword evidence="4" id="KW-0410">Iron transport</keyword>
<dbReference type="InterPro" id="IPR037066">
    <property type="entry name" value="Plug_dom_sf"/>
</dbReference>
<name>A0A432ZAH6_9GAMM</name>
<dbReference type="PANTHER" id="PTHR32552">
    <property type="entry name" value="FERRICHROME IRON RECEPTOR-RELATED"/>
    <property type="match status" value="1"/>
</dbReference>
<dbReference type="EMBL" id="PIQE01000001">
    <property type="protein sequence ID" value="RUO74945.1"/>
    <property type="molecule type" value="Genomic_DNA"/>
</dbReference>
<keyword evidence="8 12" id="KW-0798">TonB box</keyword>
<sequence length="794" mass="86540">MCSFISHQRHSQPAYLAKRSLLSLCIGSALWASTGFAQDTSADDETTTPRALEHIVVTAEKVASSVQDTGMVISSYTAEDLLAGGVDDIGGIVGLTPNVQLLDATGGGVPVVFVRGVGLADFRVNNSPAAAFYVDDVYKPSVAMMASAFFDLERIEVLKGPQGGLYGRNANAGAVQVISAKANLYGTEGYLDLGLGRFGKTELEGAVNMLVTDDMAVRLSGRRVISDATYMRSVQGDTSQHHGAEDQWASRAQLYWEPSTDLDLTLKLSTGADRSETTLLRSIGLWAGGDADGDGFADGALSGQVCAALLAGQRDDSQCATITGQTNSELGLNGPFDTASAPINQLNNEWLAATLTVNYQVNHDTTVSSITHIESFDHARPTDWDAVAGVYQDFYYRTDISSFSQEVRLAYDAQNWRFFGGVNFAKDSLDEDTKVFGDLGLIPMGFGHHRVNQAYAQDVQAFAVFGRVNYPLSEQLELITELRYTNEEKSFAGQTYLVNPVGGTGAEEPVLLVDATQPDARFDDISGKLTLNYKLNRDVLTYASLSRGFKSGGFPGGLVLDSSGAEEYDSETITAYEVGFKSDLLERRLRVNAAAFYYDYRNLQGSARVPAVGGVTLDRFQNIGDAEVYGFDAELTYLLTDDWLLQASVGHAEGEITDSLASQLSPLTGEEFSLQGHELNYKPDFSANVSVRRDYELANGYSGHVELGYDWRSKQNFTYLGNLAEQTIFSEDSYGLLNLQVRVQHRNSPWQFSAFVTNLTDQRYRTNARADDLGGAFEIYGAPRIWGVKANYQF</sequence>
<evidence type="ECO:0000256" key="8">
    <source>
        <dbReference type="ARBA" id="ARBA00023077"/>
    </source>
</evidence>
<evidence type="ECO:0000256" key="2">
    <source>
        <dbReference type="ARBA" id="ARBA00022448"/>
    </source>
</evidence>
<gene>
    <name evidence="16" type="ORF">CWI80_06350</name>
</gene>
<comment type="subcellular location">
    <subcellularLocation>
        <location evidence="1 11">Cell outer membrane</location>
        <topology evidence="1 11">Multi-pass membrane protein</topology>
    </subcellularLocation>
</comment>
<keyword evidence="6" id="KW-0408">Iron</keyword>
<keyword evidence="5 11" id="KW-0812">Transmembrane</keyword>
<proteinExistence type="inferred from homology"/>
<keyword evidence="13" id="KW-0732">Signal</keyword>
<dbReference type="InterPro" id="IPR000531">
    <property type="entry name" value="Beta-barrel_TonB"/>
</dbReference>
<dbReference type="PANTHER" id="PTHR32552:SF81">
    <property type="entry name" value="TONB-DEPENDENT OUTER MEMBRANE RECEPTOR"/>
    <property type="match status" value="1"/>
</dbReference>
<evidence type="ECO:0000259" key="14">
    <source>
        <dbReference type="Pfam" id="PF00593"/>
    </source>
</evidence>
<evidence type="ECO:0000256" key="4">
    <source>
        <dbReference type="ARBA" id="ARBA00022496"/>
    </source>
</evidence>
<keyword evidence="16" id="KW-0675">Receptor</keyword>
<dbReference type="RefSeq" id="WP_026861234.1">
    <property type="nucleotide sequence ID" value="NZ_PIQE01000001.1"/>
</dbReference>
<evidence type="ECO:0000256" key="11">
    <source>
        <dbReference type="PROSITE-ProRule" id="PRU01360"/>
    </source>
</evidence>
<dbReference type="GO" id="GO:0006826">
    <property type="term" value="P:iron ion transport"/>
    <property type="evidence" value="ECO:0007669"/>
    <property type="project" value="UniProtKB-KW"/>
</dbReference>
<keyword evidence="9 11" id="KW-0472">Membrane</keyword>
<dbReference type="Gene3D" id="2.40.170.20">
    <property type="entry name" value="TonB-dependent receptor, beta-barrel domain"/>
    <property type="match status" value="1"/>
</dbReference>
<protein>
    <submittedName>
        <fullName evidence="16">TonB-dependent receptor</fullName>
    </submittedName>
</protein>
<dbReference type="STRING" id="1122124.GCA_000423165_00144"/>
<keyword evidence="7" id="KW-0406">Ion transport</keyword>
<dbReference type="InterPro" id="IPR036942">
    <property type="entry name" value="Beta-barrel_TonB_sf"/>
</dbReference>
<dbReference type="Gene3D" id="2.170.130.10">
    <property type="entry name" value="TonB-dependent receptor, plug domain"/>
    <property type="match status" value="1"/>
</dbReference>